<evidence type="ECO:0000256" key="2">
    <source>
        <dbReference type="SAM" id="Phobius"/>
    </source>
</evidence>
<feature type="transmembrane region" description="Helical" evidence="2">
    <location>
        <begin position="211"/>
        <end position="229"/>
    </location>
</feature>
<feature type="region of interest" description="Disordered" evidence="1">
    <location>
        <begin position="1"/>
        <end position="21"/>
    </location>
</feature>
<dbReference type="PANTHER" id="PTHR44216:SF3">
    <property type="entry name" value="PROTEIN O-MANNOSYL-TRANSFERASE TMTC2"/>
    <property type="match status" value="1"/>
</dbReference>
<dbReference type="HOGENOM" id="CLU_793621_0_0_1"/>
<dbReference type="eggNOG" id="KOG1124">
    <property type="taxonomic scope" value="Eukaryota"/>
</dbReference>
<reference evidence="4" key="1">
    <citation type="submission" date="2011-05" db="EMBL/GenBank/DDBJ databases">
        <authorList>
            <person name="Richards S.R."/>
            <person name="Qu J."/>
            <person name="Jiang H."/>
            <person name="Jhangiani S.N."/>
            <person name="Agravi P."/>
            <person name="Goodspeed R."/>
            <person name="Gross S."/>
            <person name="Mandapat C."/>
            <person name="Jackson L."/>
            <person name="Mathew T."/>
            <person name="Pu L."/>
            <person name="Thornton R."/>
            <person name="Saada N."/>
            <person name="Wilczek-Boney K.B."/>
            <person name="Lee S."/>
            <person name="Kovar C."/>
            <person name="Wu Y."/>
            <person name="Scherer S.E."/>
            <person name="Worley K.C."/>
            <person name="Muzny D.M."/>
            <person name="Gibbs R."/>
        </authorList>
    </citation>
    <scope>NUCLEOTIDE SEQUENCE</scope>
    <source>
        <strain evidence="4">Brora</strain>
    </source>
</reference>
<dbReference type="AlphaFoldDB" id="T1JM71"/>
<dbReference type="STRING" id="126957.T1JM71"/>
<protein>
    <recommendedName>
        <fullName evidence="5">Glycosyltransferase RgtA/B/C/D-like domain-containing protein</fullName>
    </recommendedName>
</protein>
<sequence length="350" mass="38616">MSNNTTKTGNTNPAPGGITKTRSQDSGCCVYRLPQKPRSIAESQRRCGGGWTSTSLRQRVEWSRNSLGQWTYVWRHRVLLLARPSSAALVRWKSASDSQHKQIRCAPCARSGFGWLQSVRTARHAIMDGAVLASAALAFILYCNTFTADFAYDDSRAIKTNVDLLPSTPVTNLFFNDFWGTPLTHSGSHKSYRPLCVLSFRVNYEFGELDAFGYHVINVALHAVVTAIFTRTARTLLGGCPTSTLVAGLLFASHPIHSEAVAGVVGRADVGSCLFFLLSFVAYMCYCRQRDDGQQNRGRRWLSLCGAICCCTCSMLTKEHGITVLAVCATYDVLVHSRVPLAHLNYILME</sequence>
<reference evidence="3" key="2">
    <citation type="submission" date="2015-02" db="UniProtKB">
        <authorList>
            <consortium name="EnsemblMetazoa"/>
        </authorList>
    </citation>
    <scope>IDENTIFICATION</scope>
</reference>
<accession>T1JM71</accession>
<proteinExistence type="predicted"/>
<feature type="transmembrane region" description="Helical" evidence="2">
    <location>
        <begin position="268"/>
        <end position="287"/>
    </location>
</feature>
<feature type="compositionally biased region" description="Polar residues" evidence="1">
    <location>
        <begin position="1"/>
        <end position="13"/>
    </location>
</feature>
<dbReference type="GO" id="GO:0035269">
    <property type="term" value="P:protein O-linked glycosylation via mannose"/>
    <property type="evidence" value="ECO:0007669"/>
    <property type="project" value="TreeGrafter"/>
</dbReference>
<keyword evidence="4" id="KW-1185">Reference proteome</keyword>
<dbReference type="PANTHER" id="PTHR44216">
    <property type="entry name" value="PROTEIN O-MANNOSYL-TRANSFERASE TMTC2"/>
    <property type="match status" value="1"/>
</dbReference>
<dbReference type="GO" id="GO:0000030">
    <property type="term" value="F:mannosyltransferase activity"/>
    <property type="evidence" value="ECO:0007669"/>
    <property type="project" value="TreeGrafter"/>
</dbReference>
<feature type="transmembrane region" description="Helical" evidence="2">
    <location>
        <begin position="125"/>
        <end position="142"/>
    </location>
</feature>
<evidence type="ECO:0000313" key="3">
    <source>
        <dbReference type="EnsemblMetazoa" id="SMAR014951-PA"/>
    </source>
</evidence>
<keyword evidence="2" id="KW-0812">Transmembrane</keyword>
<dbReference type="Proteomes" id="UP000014500">
    <property type="component" value="Unassembled WGS sequence"/>
</dbReference>
<evidence type="ECO:0000256" key="1">
    <source>
        <dbReference type="SAM" id="MobiDB-lite"/>
    </source>
</evidence>
<feature type="transmembrane region" description="Helical" evidence="2">
    <location>
        <begin position="236"/>
        <end position="256"/>
    </location>
</feature>
<dbReference type="EMBL" id="JH430375">
    <property type="status" value="NOT_ANNOTATED_CDS"/>
    <property type="molecule type" value="Genomic_DNA"/>
</dbReference>
<dbReference type="PhylomeDB" id="T1JM71"/>
<evidence type="ECO:0000313" key="4">
    <source>
        <dbReference type="Proteomes" id="UP000014500"/>
    </source>
</evidence>
<dbReference type="EnsemblMetazoa" id="SMAR014951-RA">
    <property type="protein sequence ID" value="SMAR014951-PA"/>
    <property type="gene ID" value="SMAR014951"/>
</dbReference>
<keyword evidence="2" id="KW-1133">Transmembrane helix</keyword>
<evidence type="ECO:0008006" key="5">
    <source>
        <dbReference type="Google" id="ProtNLM"/>
    </source>
</evidence>
<dbReference type="InterPro" id="IPR052384">
    <property type="entry name" value="TMTC_O-mannosyltransferase"/>
</dbReference>
<keyword evidence="2" id="KW-0472">Membrane</keyword>
<organism evidence="3 4">
    <name type="scientific">Strigamia maritima</name>
    <name type="common">European centipede</name>
    <name type="synonym">Geophilus maritimus</name>
    <dbReference type="NCBI Taxonomy" id="126957"/>
    <lineage>
        <taxon>Eukaryota</taxon>
        <taxon>Metazoa</taxon>
        <taxon>Ecdysozoa</taxon>
        <taxon>Arthropoda</taxon>
        <taxon>Myriapoda</taxon>
        <taxon>Chilopoda</taxon>
        <taxon>Pleurostigmophora</taxon>
        <taxon>Geophilomorpha</taxon>
        <taxon>Linotaeniidae</taxon>
        <taxon>Strigamia</taxon>
    </lineage>
</organism>
<name>T1JM71_STRMM</name>
<dbReference type="GO" id="GO:0005789">
    <property type="term" value="C:endoplasmic reticulum membrane"/>
    <property type="evidence" value="ECO:0007669"/>
    <property type="project" value="TreeGrafter"/>
</dbReference>